<evidence type="ECO:0008006" key="6">
    <source>
        <dbReference type="Google" id="ProtNLM"/>
    </source>
</evidence>
<dbReference type="SUPFAM" id="SSF52540">
    <property type="entry name" value="P-loop containing nucleoside triphosphate hydrolases"/>
    <property type="match status" value="2"/>
</dbReference>
<sequence length="1123" mass="131155">MSSSIGHYIAMGVEDPVSFMEFTKKGIDPFTGYLKNVIDASQNKEVSCQWERVEKDRFILKPLTRIYEVHPETLIELKPPETGWYKVEPISLNEGENFDPDTEQPLLIGRGRNALKKPLTDENVRQTSTGFWQIKLEDFQNNGEAISWSAYELSLVQIQDPLESNNHTFSLHGNSILSRRENESWRFWVQFDLTSEHPIEVNGLQCDYRVIRRFNVEDFQSKYRDHVSSGIFWKVSDIKKPHITCAKIIDITENELKQLSVEDLELNLESSNNEIWNLQKGKGKNECLLLYKGTDEGIKLPEKIKHIDIPNWNFSCHKHKNNEKWIQLLEPEDANETNPSGSILEHFFSDQVTLHDSEGKFKRERQLYVLKRNYDEKKLLISYKKNGPSALPRNVELHLRVDIGQVRNQRDTAFQLLDYPYPDHLPLLELFKPRNQHQWPSFDPVSENNIDWQVLTDLSFKGCDHQREFVCKALATPDFAIMDGPPGTGKTTTILELIIQLIDRGKRVLLAASTHAAINNVLERLQEKGYTEKVYATRIGLEDRAIGLENFVLDRQVENWSDSLDLDEVACRQMVMESANLVCGTTMGIHSLLRNRSMDLNLERNGPPFDLMIIDECSKTTFHEFIVPARLAKRWILVGDIKQLSPFTDREQITANLDKLVLYRKRDSPPEILSGALQEACKVLHILYPYKDKLVVPFSKKVIQEIKKEIDARLSDDRYLDTDHFNNILIISEKIDLLNILPLYEHNVLFIDKDLLNEYREWMPHDSIIIENNWLQTAHACRNFANNNWYNSNIYLQRGNRITKADDVYKQIYNSLDSSWSEELCWRLEREYWLRFITNDLGKLNSIQKQLNRLFPYSERAINRIYQLRNIAFPSILESLSGSGMIKRRDDDPTTLTKGFNEQERDCRHTTLNYQHRMHPDISKLPRELFYSSQNRNKAISLLDGDRVCKDLNWKYDHYSEHKIWLNVNGNVVKNSNEREAETIAKELDTFCNWAKHNPKDDNSPWEVAVLTFYKGQEKCLRDHLRKLSDDDTRYSRFEKHDVQIKLATVDFFQGQEADLVFLSMVNTNRDGFLDSPNRLNVAITRARYQLVIVGHHDYFAKRSSAELKQLAKQSKRMELHGN</sequence>
<dbReference type="PANTHER" id="PTHR10887:SF495">
    <property type="entry name" value="HELICASE SENATAXIN ISOFORM X1-RELATED"/>
    <property type="match status" value="1"/>
</dbReference>
<dbReference type="GO" id="GO:0004386">
    <property type="term" value="F:helicase activity"/>
    <property type="evidence" value="ECO:0007669"/>
    <property type="project" value="InterPro"/>
</dbReference>
<evidence type="ECO:0000259" key="2">
    <source>
        <dbReference type="Pfam" id="PF13086"/>
    </source>
</evidence>
<protein>
    <recommendedName>
        <fullName evidence="6">AAA+ ATPase domain-containing protein</fullName>
    </recommendedName>
</protein>
<comment type="caution">
    <text evidence="4">The sequence shown here is derived from an EMBL/GenBank/DDBJ whole genome shotgun (WGS) entry which is preliminary data.</text>
</comment>
<dbReference type="InterPro" id="IPR041679">
    <property type="entry name" value="DNA2/NAM7-like_C"/>
</dbReference>
<dbReference type="PANTHER" id="PTHR10887">
    <property type="entry name" value="DNA2/NAM7 HELICASE FAMILY"/>
    <property type="match status" value="1"/>
</dbReference>
<dbReference type="InterPro" id="IPR045055">
    <property type="entry name" value="DNA2/NAM7-like"/>
</dbReference>
<accession>A0AA90TX98</accession>
<dbReference type="InterPro" id="IPR047187">
    <property type="entry name" value="SF1_C_Upf1"/>
</dbReference>
<feature type="domain" description="DNA2/NAM7 helicase helicase" evidence="2">
    <location>
        <begin position="464"/>
        <end position="544"/>
    </location>
</feature>
<gene>
    <name evidence="4" type="ORF">J2750_000067</name>
</gene>
<evidence type="ECO:0000256" key="1">
    <source>
        <dbReference type="SAM" id="Coils"/>
    </source>
</evidence>
<dbReference type="Proteomes" id="UP001185015">
    <property type="component" value="Unassembled WGS sequence"/>
</dbReference>
<keyword evidence="1" id="KW-0175">Coiled coil</keyword>
<keyword evidence="5" id="KW-1185">Reference proteome</keyword>
<proteinExistence type="predicted"/>
<dbReference type="InterPro" id="IPR041677">
    <property type="entry name" value="DNA2/NAM7_AAA_11"/>
</dbReference>
<feature type="coiled-coil region" evidence="1">
    <location>
        <begin position="254"/>
        <end position="281"/>
    </location>
</feature>
<evidence type="ECO:0000313" key="4">
    <source>
        <dbReference type="EMBL" id="MDR6221635.1"/>
    </source>
</evidence>
<feature type="domain" description="DNA2/NAM7 helicase helicase" evidence="2">
    <location>
        <begin position="550"/>
        <end position="648"/>
    </location>
</feature>
<dbReference type="CDD" id="cd18808">
    <property type="entry name" value="SF1_C_Upf1"/>
    <property type="match status" value="1"/>
</dbReference>
<evidence type="ECO:0000313" key="5">
    <source>
        <dbReference type="Proteomes" id="UP001185015"/>
    </source>
</evidence>
<dbReference type="InterPro" id="IPR027417">
    <property type="entry name" value="P-loop_NTPase"/>
</dbReference>
<dbReference type="Pfam" id="PF13086">
    <property type="entry name" value="AAA_11"/>
    <property type="match status" value="2"/>
</dbReference>
<dbReference type="RefSeq" id="WP_270096538.1">
    <property type="nucleotide sequence ID" value="NZ_JAQFFK010000003.1"/>
</dbReference>
<organism evidence="4 5">
    <name type="scientific">Methanococcoides alaskense</name>
    <dbReference type="NCBI Taxonomy" id="325778"/>
    <lineage>
        <taxon>Archaea</taxon>
        <taxon>Methanobacteriati</taxon>
        <taxon>Methanobacteriota</taxon>
        <taxon>Stenosarchaea group</taxon>
        <taxon>Methanomicrobia</taxon>
        <taxon>Methanosarcinales</taxon>
        <taxon>Methanosarcinaceae</taxon>
        <taxon>Methanococcoides</taxon>
    </lineage>
</organism>
<dbReference type="Pfam" id="PF13087">
    <property type="entry name" value="AAA_12"/>
    <property type="match status" value="1"/>
</dbReference>
<dbReference type="EMBL" id="JAVDQI010000001">
    <property type="protein sequence ID" value="MDR6221635.1"/>
    <property type="molecule type" value="Genomic_DNA"/>
</dbReference>
<evidence type="ECO:0000259" key="3">
    <source>
        <dbReference type="Pfam" id="PF13087"/>
    </source>
</evidence>
<reference evidence="4 5" key="1">
    <citation type="submission" date="2023-07" db="EMBL/GenBank/DDBJ databases">
        <title>Genomic Encyclopedia of Type Strains, Phase IV (KMG-IV): sequencing the most valuable type-strain genomes for metagenomic binning, comparative biology and taxonomic classification.</title>
        <authorList>
            <person name="Goeker M."/>
        </authorList>
    </citation>
    <scope>NUCLEOTIDE SEQUENCE [LARGE SCALE GENOMIC DNA]</scope>
    <source>
        <strain evidence="4 5">DSM 17273</strain>
    </source>
</reference>
<dbReference type="Gene3D" id="3.40.50.300">
    <property type="entry name" value="P-loop containing nucleotide triphosphate hydrolases"/>
    <property type="match status" value="2"/>
</dbReference>
<dbReference type="AlphaFoldDB" id="A0AA90TX98"/>
<feature type="domain" description="DNA2/NAM7 helicase-like C-terminal" evidence="3">
    <location>
        <begin position="903"/>
        <end position="1097"/>
    </location>
</feature>
<name>A0AA90TX98_9EURY</name>